<name>A0A699J9H5_TANCI</name>
<feature type="coiled-coil region" evidence="1">
    <location>
        <begin position="222"/>
        <end position="256"/>
    </location>
</feature>
<organism evidence="3">
    <name type="scientific">Tanacetum cinerariifolium</name>
    <name type="common">Dalmatian daisy</name>
    <name type="synonym">Chrysanthemum cinerariifolium</name>
    <dbReference type="NCBI Taxonomy" id="118510"/>
    <lineage>
        <taxon>Eukaryota</taxon>
        <taxon>Viridiplantae</taxon>
        <taxon>Streptophyta</taxon>
        <taxon>Embryophyta</taxon>
        <taxon>Tracheophyta</taxon>
        <taxon>Spermatophyta</taxon>
        <taxon>Magnoliopsida</taxon>
        <taxon>eudicotyledons</taxon>
        <taxon>Gunneridae</taxon>
        <taxon>Pentapetalae</taxon>
        <taxon>asterids</taxon>
        <taxon>campanulids</taxon>
        <taxon>Asterales</taxon>
        <taxon>Asteraceae</taxon>
        <taxon>Asteroideae</taxon>
        <taxon>Anthemideae</taxon>
        <taxon>Anthemidinae</taxon>
        <taxon>Tanacetum</taxon>
    </lineage>
</organism>
<evidence type="ECO:0000313" key="3">
    <source>
        <dbReference type="EMBL" id="GFA21974.1"/>
    </source>
</evidence>
<comment type="caution">
    <text evidence="3">The sequence shown here is derived from an EMBL/GenBank/DDBJ whole genome shotgun (WGS) entry which is preliminary data.</text>
</comment>
<gene>
    <name evidence="3" type="ORF">Tci_593946</name>
</gene>
<dbReference type="AlphaFoldDB" id="A0A699J9H5"/>
<feature type="non-terminal residue" evidence="3">
    <location>
        <position position="1"/>
    </location>
</feature>
<evidence type="ECO:0000256" key="2">
    <source>
        <dbReference type="SAM" id="MobiDB-lite"/>
    </source>
</evidence>
<sequence length="304" mass="34515">YLQNEQYALWELIEFGDSYQAPLEEIGKGSASESFAMKKGRTVAITIKDMHKRRNDVKAIATLMLALRDEHQLRFSKLQAIVSHLEFIDIEIEQDDLNQKFFTRLAPEWLIVQTGSTHVSTASIDVAAASISHDTLVSTSQRWNASIATRWAILLGNAEHLEVKTEERKKGTDKEENHALVADEEALTEFALMAKSSSSSEKEVKAKVVEFKTQEIKFYEKIRGLERDVEVRNNKIENLMNELELIKKEKEGLDYKLTGFESALKDLDTLLGNQRTDKNKEGLPEFADDTVTDYSRPTPCIDSS</sequence>
<accession>A0A699J9H5</accession>
<protein>
    <submittedName>
        <fullName evidence="3">Uncharacterized protein</fullName>
    </submittedName>
</protein>
<proteinExistence type="predicted"/>
<keyword evidence="1" id="KW-0175">Coiled coil</keyword>
<feature type="region of interest" description="Disordered" evidence="2">
    <location>
        <begin position="274"/>
        <end position="304"/>
    </location>
</feature>
<dbReference type="EMBL" id="BKCJ010387660">
    <property type="protein sequence ID" value="GFA21974.1"/>
    <property type="molecule type" value="Genomic_DNA"/>
</dbReference>
<evidence type="ECO:0000256" key="1">
    <source>
        <dbReference type="SAM" id="Coils"/>
    </source>
</evidence>
<reference evidence="3" key="1">
    <citation type="journal article" date="2019" name="Sci. Rep.">
        <title>Draft genome of Tanacetum cinerariifolium, the natural source of mosquito coil.</title>
        <authorList>
            <person name="Yamashiro T."/>
            <person name="Shiraishi A."/>
            <person name="Satake H."/>
            <person name="Nakayama K."/>
        </authorList>
    </citation>
    <scope>NUCLEOTIDE SEQUENCE</scope>
</reference>